<dbReference type="EMBL" id="VSSQ01076457">
    <property type="protein sequence ID" value="MPN26799.1"/>
    <property type="molecule type" value="Genomic_DNA"/>
</dbReference>
<organism evidence="1">
    <name type="scientific">bioreactor metagenome</name>
    <dbReference type="NCBI Taxonomy" id="1076179"/>
    <lineage>
        <taxon>unclassified sequences</taxon>
        <taxon>metagenomes</taxon>
        <taxon>ecological metagenomes</taxon>
    </lineage>
</organism>
<proteinExistence type="predicted"/>
<evidence type="ECO:0000313" key="1">
    <source>
        <dbReference type="EMBL" id="MPN26799.1"/>
    </source>
</evidence>
<accession>A0A645GLR1</accession>
<comment type="caution">
    <text evidence="1">The sequence shown here is derived from an EMBL/GenBank/DDBJ whole genome shotgun (WGS) entry which is preliminary data.</text>
</comment>
<dbReference type="AlphaFoldDB" id="A0A645GLR1"/>
<protein>
    <submittedName>
        <fullName evidence="1">Uncharacterized protein</fullName>
    </submittedName>
</protein>
<name>A0A645GLR1_9ZZZZ</name>
<reference evidence="1" key="1">
    <citation type="submission" date="2019-08" db="EMBL/GenBank/DDBJ databases">
        <authorList>
            <person name="Kucharzyk K."/>
            <person name="Murdoch R.W."/>
            <person name="Higgins S."/>
            <person name="Loffler F."/>
        </authorList>
    </citation>
    <scope>NUCLEOTIDE SEQUENCE</scope>
</reference>
<gene>
    <name evidence="1" type="ORF">SDC9_174224</name>
</gene>
<sequence>MFNDEIAVELTTVLLALAFPSIAPAVPDTGLLSVRSKVHPVDKLSIDVCADVYIL</sequence>